<dbReference type="Pfam" id="PF06041">
    <property type="entry name" value="DUF924"/>
    <property type="match status" value="1"/>
</dbReference>
<dbReference type="InterPro" id="IPR010323">
    <property type="entry name" value="DUF924"/>
</dbReference>
<sequence length="197" mass="23176">LRLIDFKYGDPISNDLITRWFNGGKAVDDACREGFGNVLEEIRNERIYIDEMKQTPQGALGLIILLDQLPRNIFRKTATPFRVFDPIAREITSYVLENKLDEQVNHIERIFFYLVNPLEHSENLQDQELCVQKLLENWNSAPPVYQGFLEKAHDFALQHYEIIKRFGRFPHRNQVLEREFTPEETEYMNSGPNTFGQ</sequence>
<keyword evidence="2" id="KW-1185">Reference proteome</keyword>
<dbReference type="SUPFAM" id="SSF48452">
    <property type="entry name" value="TPR-like"/>
    <property type="match status" value="1"/>
</dbReference>
<dbReference type="Gene3D" id="1.25.40.10">
    <property type="entry name" value="Tetratricopeptide repeat domain"/>
    <property type="match status" value="1"/>
</dbReference>
<evidence type="ECO:0000313" key="2">
    <source>
        <dbReference type="Proteomes" id="UP000789739"/>
    </source>
</evidence>
<reference evidence="1" key="1">
    <citation type="submission" date="2021-06" db="EMBL/GenBank/DDBJ databases">
        <authorList>
            <person name="Kallberg Y."/>
            <person name="Tangrot J."/>
            <person name="Rosling A."/>
        </authorList>
    </citation>
    <scope>NUCLEOTIDE SEQUENCE</scope>
    <source>
        <strain evidence="1">BR232B</strain>
    </source>
</reference>
<comment type="caution">
    <text evidence="1">The sequence shown here is derived from an EMBL/GenBank/DDBJ whole genome shotgun (WGS) entry which is preliminary data.</text>
</comment>
<dbReference type="Proteomes" id="UP000789739">
    <property type="component" value="Unassembled WGS sequence"/>
</dbReference>
<accession>A0A9N9GP51</accession>
<organism evidence="1 2">
    <name type="scientific">Paraglomus brasilianum</name>
    <dbReference type="NCBI Taxonomy" id="144538"/>
    <lineage>
        <taxon>Eukaryota</taxon>
        <taxon>Fungi</taxon>
        <taxon>Fungi incertae sedis</taxon>
        <taxon>Mucoromycota</taxon>
        <taxon>Glomeromycotina</taxon>
        <taxon>Glomeromycetes</taxon>
        <taxon>Paraglomerales</taxon>
        <taxon>Paraglomeraceae</taxon>
        <taxon>Paraglomus</taxon>
    </lineage>
</organism>
<feature type="non-terminal residue" evidence="1">
    <location>
        <position position="197"/>
    </location>
</feature>
<name>A0A9N9GP51_9GLOM</name>
<dbReference type="AlphaFoldDB" id="A0A9N9GP51"/>
<dbReference type="OrthoDB" id="414698at2759"/>
<gene>
    <name evidence="1" type="ORF">PBRASI_LOCUS8637</name>
</gene>
<evidence type="ECO:0000313" key="1">
    <source>
        <dbReference type="EMBL" id="CAG8619757.1"/>
    </source>
</evidence>
<protein>
    <submittedName>
        <fullName evidence="1">4870_t:CDS:1</fullName>
    </submittedName>
</protein>
<proteinExistence type="predicted"/>
<dbReference type="Gene3D" id="1.20.58.320">
    <property type="entry name" value="TPR-like"/>
    <property type="match status" value="1"/>
</dbReference>
<dbReference type="EMBL" id="CAJVPI010001588">
    <property type="protein sequence ID" value="CAG8619757.1"/>
    <property type="molecule type" value="Genomic_DNA"/>
</dbReference>
<dbReference type="InterPro" id="IPR011990">
    <property type="entry name" value="TPR-like_helical_dom_sf"/>
</dbReference>